<dbReference type="GO" id="GO:0008675">
    <property type="term" value="F:2-dehydro-3-deoxy-phosphogluconate aldolase activity"/>
    <property type="evidence" value="ECO:0007669"/>
    <property type="project" value="UniProtKB-EC"/>
</dbReference>
<dbReference type="PANTHER" id="PTHR30246">
    <property type="entry name" value="2-KETO-3-DEOXY-6-PHOSPHOGLUCONATE ALDOLASE"/>
    <property type="match status" value="1"/>
</dbReference>
<evidence type="ECO:0000256" key="1">
    <source>
        <dbReference type="ARBA" id="ARBA00000654"/>
    </source>
</evidence>
<evidence type="ECO:0000256" key="3">
    <source>
        <dbReference type="ARBA" id="ARBA00006906"/>
    </source>
</evidence>
<dbReference type="InterPro" id="IPR031338">
    <property type="entry name" value="KDPG/KHG_AS_2"/>
</dbReference>
<evidence type="ECO:0000256" key="5">
    <source>
        <dbReference type="ARBA" id="ARBA00013063"/>
    </source>
</evidence>
<dbReference type="PROSITE" id="PS00160">
    <property type="entry name" value="ALDOLASE_KDPG_KHG_2"/>
    <property type="match status" value="1"/>
</dbReference>
<name>A0ABW4XJY0_9GAMM</name>
<dbReference type="CDD" id="cd00452">
    <property type="entry name" value="KDPG_aldolase"/>
    <property type="match status" value="1"/>
</dbReference>
<evidence type="ECO:0000256" key="8">
    <source>
        <dbReference type="ARBA" id="ARBA00023277"/>
    </source>
</evidence>
<keyword evidence="7" id="KW-0704">Schiff base</keyword>
<proteinExistence type="inferred from homology"/>
<comment type="similarity">
    <text evidence="3">Belongs to the KHG/KDPG aldolase family.</text>
</comment>
<dbReference type="PANTHER" id="PTHR30246:SF1">
    <property type="entry name" value="2-DEHYDRO-3-DEOXY-6-PHOSPHOGALACTONATE ALDOLASE-RELATED"/>
    <property type="match status" value="1"/>
</dbReference>
<dbReference type="NCBIfam" id="NF004325">
    <property type="entry name" value="PRK05718.1"/>
    <property type="match status" value="1"/>
</dbReference>
<dbReference type="RefSeq" id="WP_345338541.1">
    <property type="nucleotide sequence ID" value="NZ_BAABLI010000006.1"/>
</dbReference>
<evidence type="ECO:0000256" key="4">
    <source>
        <dbReference type="ARBA" id="ARBA00011233"/>
    </source>
</evidence>
<accession>A0ABW4XJY0</accession>
<comment type="caution">
    <text evidence="9">The sequence shown here is derived from an EMBL/GenBank/DDBJ whole genome shotgun (WGS) entry which is preliminary data.</text>
</comment>
<reference evidence="10" key="1">
    <citation type="journal article" date="2019" name="Int. J. Syst. Evol. Microbiol.">
        <title>The Global Catalogue of Microorganisms (GCM) 10K type strain sequencing project: providing services to taxonomists for standard genome sequencing and annotation.</title>
        <authorList>
            <consortium name="The Broad Institute Genomics Platform"/>
            <consortium name="The Broad Institute Genome Sequencing Center for Infectious Disease"/>
            <person name="Wu L."/>
            <person name="Ma J."/>
        </authorList>
    </citation>
    <scope>NUCLEOTIDE SEQUENCE [LARGE SCALE GENOMIC DNA]</scope>
    <source>
        <strain evidence="10">CGMCC 1.10992</strain>
    </source>
</reference>
<keyword evidence="10" id="KW-1185">Reference proteome</keyword>
<dbReference type="InterPro" id="IPR031337">
    <property type="entry name" value="KDPG/KHG_AS_1"/>
</dbReference>
<dbReference type="PROSITE" id="PS00159">
    <property type="entry name" value="ALDOLASE_KDPG_KHG_1"/>
    <property type="match status" value="1"/>
</dbReference>
<evidence type="ECO:0000256" key="7">
    <source>
        <dbReference type="ARBA" id="ARBA00023270"/>
    </source>
</evidence>
<evidence type="ECO:0000256" key="2">
    <source>
        <dbReference type="ARBA" id="ARBA00004736"/>
    </source>
</evidence>
<gene>
    <name evidence="9" type="ORF">ACFSJ3_05195</name>
</gene>
<evidence type="ECO:0000313" key="10">
    <source>
        <dbReference type="Proteomes" id="UP001597380"/>
    </source>
</evidence>
<comment type="pathway">
    <text evidence="2">Carbohydrate acid metabolism; 2-dehydro-3-deoxy-D-gluconate degradation; D-glyceraldehyde 3-phosphate and pyruvate from 2-dehydro-3-deoxy-D-gluconate: step 2/2.</text>
</comment>
<dbReference type="InterPro" id="IPR013785">
    <property type="entry name" value="Aldolase_TIM"/>
</dbReference>
<dbReference type="Pfam" id="PF01081">
    <property type="entry name" value="Aldolase"/>
    <property type="match status" value="1"/>
</dbReference>
<dbReference type="Gene3D" id="3.20.20.70">
    <property type="entry name" value="Aldolase class I"/>
    <property type="match status" value="1"/>
</dbReference>
<dbReference type="EMBL" id="JBHUHT010000009">
    <property type="protein sequence ID" value="MFD2095373.1"/>
    <property type="molecule type" value="Genomic_DNA"/>
</dbReference>
<dbReference type="InterPro" id="IPR000887">
    <property type="entry name" value="Aldlse_KDPG_KHG"/>
</dbReference>
<dbReference type="NCBIfam" id="TIGR01182">
    <property type="entry name" value="eda"/>
    <property type="match status" value="1"/>
</dbReference>
<dbReference type="GO" id="GO:0008700">
    <property type="term" value="F:(R,S)-4-hydroxy-2-oxoglutarate aldolase activity"/>
    <property type="evidence" value="ECO:0007669"/>
    <property type="project" value="UniProtKB-EC"/>
</dbReference>
<dbReference type="EC" id="4.1.2.14" evidence="5"/>
<dbReference type="Proteomes" id="UP001597380">
    <property type="component" value="Unassembled WGS sequence"/>
</dbReference>
<comment type="subunit">
    <text evidence="4">Homotrimer.</text>
</comment>
<dbReference type="SUPFAM" id="SSF51569">
    <property type="entry name" value="Aldolase"/>
    <property type="match status" value="1"/>
</dbReference>
<evidence type="ECO:0000256" key="6">
    <source>
        <dbReference type="ARBA" id="ARBA00023239"/>
    </source>
</evidence>
<protein>
    <recommendedName>
        <fullName evidence="5">2-dehydro-3-deoxy-phosphogluconate aldolase</fullName>
        <ecNumber evidence="5">4.1.2.14</ecNumber>
    </recommendedName>
</protein>
<sequence length="216" mass="22581">MTAFLNWSLKPEQLLSLSPVVPVIVIEREEDALPMAEALLAGGISLMEITLRTAAALPAIETIARKLPEVTVGAGTVYSKGHLQQVSDAGGQFAISPGGTPALLTAAANGKIPLLPGISTVSELMQGIELGYSHFKFFPAEACGGVKALKAISGPFPDIKFCPTGGISQENYRDYLALKTVACVGGSWLVPGEAVRQGDFSLITRLAKEALAAFKS</sequence>
<keyword evidence="8" id="KW-0119">Carbohydrate metabolism</keyword>
<keyword evidence="6 9" id="KW-0456">Lyase</keyword>
<organism evidence="9 10">
    <name type="scientific">Corallincola platygyrae</name>
    <dbReference type="NCBI Taxonomy" id="1193278"/>
    <lineage>
        <taxon>Bacteria</taxon>
        <taxon>Pseudomonadati</taxon>
        <taxon>Pseudomonadota</taxon>
        <taxon>Gammaproteobacteria</taxon>
        <taxon>Alteromonadales</taxon>
        <taxon>Psychromonadaceae</taxon>
        <taxon>Corallincola</taxon>
    </lineage>
</organism>
<evidence type="ECO:0000313" key="9">
    <source>
        <dbReference type="EMBL" id="MFD2095373.1"/>
    </source>
</evidence>
<comment type="catalytic activity">
    <reaction evidence="1">
        <text>2-dehydro-3-deoxy-6-phospho-D-gluconate = D-glyceraldehyde 3-phosphate + pyruvate</text>
        <dbReference type="Rhea" id="RHEA:17089"/>
        <dbReference type="ChEBI" id="CHEBI:15361"/>
        <dbReference type="ChEBI" id="CHEBI:57569"/>
        <dbReference type="ChEBI" id="CHEBI:59776"/>
        <dbReference type="EC" id="4.1.2.14"/>
    </reaction>
</comment>